<evidence type="ECO:0000259" key="17">
    <source>
        <dbReference type="PROSITE" id="PS51194"/>
    </source>
</evidence>
<evidence type="ECO:0000256" key="5">
    <source>
        <dbReference type="ARBA" id="ARBA00022473"/>
    </source>
</evidence>
<dbReference type="OrthoDB" id="66977at2759"/>
<dbReference type="PROSITE" id="PS51192">
    <property type="entry name" value="HELICASE_ATP_BIND_1"/>
    <property type="match status" value="1"/>
</dbReference>
<keyword evidence="8" id="KW-0221">Differentiation</keyword>
<dbReference type="GO" id="GO:0003723">
    <property type="term" value="F:RNA binding"/>
    <property type="evidence" value="ECO:0007669"/>
    <property type="project" value="TreeGrafter"/>
</dbReference>
<dbReference type="SMART" id="SM00333">
    <property type="entry name" value="TUDOR"/>
    <property type="match status" value="1"/>
</dbReference>
<reference evidence="18 19" key="1">
    <citation type="journal article" date="2018" name="Gigascience">
        <title>Genomes of trombidid mites reveal novel predicted allergens and laterally-transferred genes associated with secondary metabolism.</title>
        <authorList>
            <person name="Dong X."/>
            <person name="Chaisiri K."/>
            <person name="Xia D."/>
            <person name="Armstrong S.D."/>
            <person name="Fang Y."/>
            <person name="Donnelly M.J."/>
            <person name="Kadowaki T."/>
            <person name="McGarry J.W."/>
            <person name="Darby A.C."/>
            <person name="Makepeace B.L."/>
        </authorList>
    </citation>
    <scope>NUCLEOTIDE SEQUENCE [LARGE SCALE GENOMIC DNA]</scope>
    <source>
        <strain evidence="18">UoL-WK</strain>
    </source>
</reference>
<protein>
    <recommendedName>
        <fullName evidence="4">Probable ATP-dependent RNA helicase spindle-E</fullName>
        <ecNumber evidence="3">3.6.4.13</ecNumber>
    </recommendedName>
</protein>
<dbReference type="GO" id="GO:0051321">
    <property type="term" value="P:meiotic cell cycle"/>
    <property type="evidence" value="ECO:0007669"/>
    <property type="project" value="UniProtKB-KW"/>
</dbReference>
<dbReference type="GO" id="GO:0016787">
    <property type="term" value="F:hydrolase activity"/>
    <property type="evidence" value="ECO:0007669"/>
    <property type="project" value="UniProtKB-KW"/>
</dbReference>
<comment type="catalytic activity">
    <reaction evidence="15">
        <text>ATP + H2O = ADP + phosphate + H(+)</text>
        <dbReference type="Rhea" id="RHEA:13065"/>
        <dbReference type="ChEBI" id="CHEBI:15377"/>
        <dbReference type="ChEBI" id="CHEBI:15378"/>
        <dbReference type="ChEBI" id="CHEBI:30616"/>
        <dbReference type="ChEBI" id="CHEBI:43474"/>
        <dbReference type="ChEBI" id="CHEBI:456216"/>
        <dbReference type="EC" id="3.6.4.13"/>
    </reaction>
</comment>
<dbReference type="Gene3D" id="2.40.50.90">
    <property type="match status" value="1"/>
</dbReference>
<dbReference type="Pfam" id="PF00567">
    <property type="entry name" value="TUDOR"/>
    <property type="match status" value="1"/>
</dbReference>
<dbReference type="Pfam" id="PF21010">
    <property type="entry name" value="HA2_C"/>
    <property type="match status" value="1"/>
</dbReference>
<dbReference type="GO" id="GO:0030154">
    <property type="term" value="P:cell differentiation"/>
    <property type="evidence" value="ECO:0007669"/>
    <property type="project" value="UniProtKB-KW"/>
</dbReference>
<feature type="domain" description="Helicase C-terminal" evidence="17">
    <location>
        <begin position="404"/>
        <end position="578"/>
    </location>
</feature>
<feature type="domain" description="Helicase ATP-binding" evidence="16">
    <location>
        <begin position="177"/>
        <end position="343"/>
    </location>
</feature>
<keyword evidence="7" id="KW-0547">Nucleotide-binding</keyword>
<comment type="caution">
    <text evidence="18">The sequence shown here is derived from an EMBL/GenBank/DDBJ whole genome shotgun (WGS) entry which is preliminary data.</text>
</comment>
<evidence type="ECO:0000259" key="16">
    <source>
        <dbReference type="PROSITE" id="PS51192"/>
    </source>
</evidence>
<evidence type="ECO:0000256" key="15">
    <source>
        <dbReference type="ARBA" id="ARBA00047984"/>
    </source>
</evidence>
<evidence type="ECO:0000256" key="1">
    <source>
        <dbReference type="ARBA" id="ARBA00004496"/>
    </source>
</evidence>
<dbReference type="CDD" id="cd18791">
    <property type="entry name" value="SF2_C_RHA"/>
    <property type="match status" value="1"/>
</dbReference>
<evidence type="ECO:0000313" key="18">
    <source>
        <dbReference type="EMBL" id="RWS13018.1"/>
    </source>
</evidence>
<evidence type="ECO:0000256" key="2">
    <source>
        <dbReference type="ARBA" id="ARBA00008792"/>
    </source>
</evidence>
<dbReference type="SUPFAM" id="SSF52540">
    <property type="entry name" value="P-loop containing nucleoside triphosphate hydrolases"/>
    <property type="match status" value="1"/>
</dbReference>
<evidence type="ECO:0000256" key="6">
    <source>
        <dbReference type="ARBA" id="ARBA00022490"/>
    </source>
</evidence>
<evidence type="ECO:0000256" key="14">
    <source>
        <dbReference type="ARBA" id="ARBA00023254"/>
    </source>
</evidence>
<dbReference type="InterPro" id="IPR035437">
    <property type="entry name" value="SNase_OB-fold_sf"/>
</dbReference>
<keyword evidence="19" id="KW-1185">Reference proteome</keyword>
<evidence type="ECO:0000256" key="4">
    <source>
        <dbReference type="ARBA" id="ARBA00013352"/>
    </source>
</evidence>
<dbReference type="InterPro" id="IPR002999">
    <property type="entry name" value="Tudor"/>
</dbReference>
<dbReference type="InterPro" id="IPR027417">
    <property type="entry name" value="P-loop_NTPase"/>
</dbReference>
<dbReference type="InterPro" id="IPR011545">
    <property type="entry name" value="DEAD/DEAH_box_helicase_dom"/>
</dbReference>
<keyword evidence="14" id="KW-0469">Meiosis</keyword>
<dbReference type="GO" id="GO:0003724">
    <property type="term" value="F:RNA helicase activity"/>
    <property type="evidence" value="ECO:0007669"/>
    <property type="project" value="UniProtKB-EC"/>
</dbReference>
<dbReference type="SUPFAM" id="SSF63748">
    <property type="entry name" value="Tudor/PWWP/MBT"/>
    <property type="match status" value="1"/>
</dbReference>
<keyword evidence="9" id="KW-0378">Hydrolase</keyword>
<dbReference type="InterPro" id="IPR001650">
    <property type="entry name" value="Helicase_C-like"/>
</dbReference>
<dbReference type="PANTHER" id="PTHR18934">
    <property type="entry name" value="ATP-DEPENDENT RNA HELICASE"/>
    <property type="match status" value="1"/>
</dbReference>
<gene>
    <name evidence="18" type="ORF">B4U79_11204</name>
</gene>
<dbReference type="PROSITE" id="PS51194">
    <property type="entry name" value="HELICASE_CTER"/>
    <property type="match status" value="1"/>
</dbReference>
<sequence>MASFGVGRGRGIGRGSLFPSTSDLDSNRPLAASIDVDCDILEEFFSINGNAELSVEPGLTRGLAFTNVKKIKSEKETEPDVKKRVDNERDYAKSYVERERQDAIRNIHSRGHYADPRSTDTLMTDSTNLDAVSTILAETSIPQAEDERRTLEPYFDPTRRGTRPVKLAISEYREKIVTSVKINRVTIIEGDTGCGKTTQVPQYIADDCFHQGQYFNIAVTQPRRIAAISVAKRVCSERNWNLGEIVGYQVGMDKRTSENTRILYCTTGVLLQKLISQKRMDMFTHIIIDEVHERNEETDLLLMVVRKFMWSQPAPVRVIIMSATFDTDALQQYFAIPNPNNYIDLSIKPVVISITEKEKNYTLFYWNQLTQLMKSGELEHACRRLQFDVDKPYLAPETVEVAYKLIRSLDDMEGADHVNGAVLVFLPGYEEINEMMARLRKNETENKKWWILPLHSTITVEEQNRVFEAAKRGERKIILATNIAESSITVPDIEYVIDFCLTKNLVCDPDTNYPSLRLEWASKANCKQRSGRAGRCRQGRCYRLVPNDFYERYFHNYPIPELNRTPLESAVLKVKKLDLGPPKELLALCIEPPNLSDIRRAVLRLKEVGALTVTIGRYYDVEDGNLTTIGRIMALLPIDVQLSKLVILGHAFDCLDDCIIIAACLSVQNMFSRPYGKEIEAYKSKLAWADRTFSDPLAYWNAFRFYRELCCLNILKNTTDKIEWCNKSYIQYKRLRDVGILYEEIIKRLSDINIRVPIRPNQQVDISRRELVLKVVMCGAFYPNFFTRMDMSAIDIRRELHDKDPRTTVKISNLPQNEGVLYAPYIREMFAECSDQIDIEFEETHALLTFSGSRNPLEGVKKQQRFIRGRDVLDAEIQQSIRDTAVKTSVFIAMKRRYIGRPLEMHAFREDYARRKLEDIKSTRDNNIDRKKILRTNRYNVPAVSNFQVKQVDLPPIGVDTIKIFVTNIIECGHFWAQYYNDDTKQILTDMNEYIKNHRGRPLDHVTPGMLVLAPFENRSARKDYCRARVESVDDNTGITVFFIDYGNFATIKEPCELMDINENKQMPKNLKADALAFECQLCEIKPSEGLTHDGSWHQKANDYFLNAVQNNRNLTGNVYSVVDKVVKLELYINDPDTNRTININHELISLGFAEYGAESNRSKADHELRLTSAHNVALQNYKRDDAIEVIVTKDERGAVFKKEKIRIRGPYTPIEANYQGITKLNYRLKVAVERDSVNSVCLEANPEESQNRLMVAANVSLGGASGKIMARGTSLMPCIKGFAAMMALIFTPCCEFRTDENKYLYIGALCGLGFDRQTRQSYFKDNDMEVAFDVIFTETDIAQINVIRYQLSELLSTDEAFHETSGIPLARRQQSLIDKIFDLLSRKRVPLDIKTDLKYDFKWGCIHPDDIRQTDPNLLTCEHPFLNLHDLIEGVDFERYMSEVHDNVKTLVDMCRLKINQKAHCIACNENMYTLLDLSNHLQSKSHMDKIVNLYEPLGATVSSVPQRMEFDFNFD</sequence>
<evidence type="ECO:0000256" key="10">
    <source>
        <dbReference type="ARBA" id="ARBA00022806"/>
    </source>
</evidence>
<proteinExistence type="inferred from homology"/>
<dbReference type="Proteomes" id="UP000285301">
    <property type="component" value="Unassembled WGS sequence"/>
</dbReference>
<keyword evidence="10 18" id="KW-0347">Helicase</keyword>
<dbReference type="PANTHER" id="PTHR18934:SF113">
    <property type="entry name" value="ATP-DEPENDENT RNA HELICASE TDRD9"/>
    <property type="match status" value="1"/>
</dbReference>
<keyword evidence="11" id="KW-0067">ATP-binding</keyword>
<evidence type="ECO:0000256" key="13">
    <source>
        <dbReference type="ARBA" id="ARBA00023158"/>
    </source>
</evidence>
<evidence type="ECO:0000256" key="12">
    <source>
        <dbReference type="ARBA" id="ARBA00022871"/>
    </source>
</evidence>
<evidence type="ECO:0000256" key="3">
    <source>
        <dbReference type="ARBA" id="ARBA00012552"/>
    </source>
</evidence>
<dbReference type="SMART" id="SM00847">
    <property type="entry name" value="HA2"/>
    <property type="match status" value="1"/>
</dbReference>
<keyword evidence="5" id="KW-0217">Developmental protein</keyword>
<accession>A0A443RCM4</accession>
<dbReference type="CDD" id="cd17917">
    <property type="entry name" value="DEXHc_RHA-like"/>
    <property type="match status" value="1"/>
</dbReference>
<dbReference type="GO" id="GO:0007283">
    <property type="term" value="P:spermatogenesis"/>
    <property type="evidence" value="ECO:0007669"/>
    <property type="project" value="UniProtKB-KW"/>
</dbReference>
<comment type="subcellular location">
    <subcellularLocation>
        <location evidence="1">Cytoplasm</location>
    </subcellularLocation>
</comment>
<dbReference type="STRING" id="1965070.A0A443RCM4"/>
<evidence type="ECO:0000256" key="7">
    <source>
        <dbReference type="ARBA" id="ARBA00022741"/>
    </source>
</evidence>
<dbReference type="Gene3D" id="2.30.30.140">
    <property type="match status" value="1"/>
</dbReference>
<comment type="similarity">
    <text evidence="2">Belongs to the DEAD box helicase family. DEAH subfamily.</text>
</comment>
<dbReference type="EMBL" id="NCKU01001133">
    <property type="protein sequence ID" value="RWS13018.1"/>
    <property type="molecule type" value="Genomic_DNA"/>
</dbReference>
<dbReference type="Gene3D" id="1.20.120.1080">
    <property type="match status" value="1"/>
</dbReference>
<dbReference type="Pfam" id="PF00270">
    <property type="entry name" value="DEAD"/>
    <property type="match status" value="1"/>
</dbReference>
<evidence type="ECO:0000256" key="11">
    <source>
        <dbReference type="ARBA" id="ARBA00022840"/>
    </source>
</evidence>
<organism evidence="18 19">
    <name type="scientific">Dinothrombium tinctorium</name>
    <dbReference type="NCBI Taxonomy" id="1965070"/>
    <lineage>
        <taxon>Eukaryota</taxon>
        <taxon>Metazoa</taxon>
        <taxon>Ecdysozoa</taxon>
        <taxon>Arthropoda</taxon>
        <taxon>Chelicerata</taxon>
        <taxon>Arachnida</taxon>
        <taxon>Acari</taxon>
        <taxon>Acariformes</taxon>
        <taxon>Trombidiformes</taxon>
        <taxon>Prostigmata</taxon>
        <taxon>Anystina</taxon>
        <taxon>Parasitengona</taxon>
        <taxon>Trombidioidea</taxon>
        <taxon>Trombidiidae</taxon>
        <taxon>Dinothrombium</taxon>
    </lineage>
</organism>
<dbReference type="GO" id="GO:0031047">
    <property type="term" value="P:regulatory ncRNA-mediated gene silencing"/>
    <property type="evidence" value="ECO:0007669"/>
    <property type="project" value="UniProtKB-KW"/>
</dbReference>
<dbReference type="Pfam" id="PF00271">
    <property type="entry name" value="Helicase_C"/>
    <property type="match status" value="1"/>
</dbReference>
<dbReference type="Gene3D" id="3.40.50.300">
    <property type="entry name" value="P-loop containing nucleotide triphosphate hydrolases"/>
    <property type="match status" value="2"/>
</dbReference>
<evidence type="ECO:0000313" key="19">
    <source>
        <dbReference type="Proteomes" id="UP000285301"/>
    </source>
</evidence>
<keyword evidence="6" id="KW-0963">Cytoplasm</keyword>
<name>A0A443RCM4_9ACAR</name>
<dbReference type="GO" id="GO:0005524">
    <property type="term" value="F:ATP binding"/>
    <property type="evidence" value="ECO:0007669"/>
    <property type="project" value="UniProtKB-KW"/>
</dbReference>
<dbReference type="InterPro" id="IPR007502">
    <property type="entry name" value="Helicase-assoc_dom"/>
</dbReference>
<keyword evidence="13" id="KW-0943">RNA-mediated gene silencing</keyword>
<dbReference type="SMART" id="SM00490">
    <property type="entry name" value="HELICc"/>
    <property type="match status" value="1"/>
</dbReference>
<keyword evidence="12" id="KW-0744">Spermatogenesis</keyword>
<dbReference type="SMART" id="SM00487">
    <property type="entry name" value="DEXDc"/>
    <property type="match status" value="1"/>
</dbReference>
<dbReference type="GO" id="GO:0005737">
    <property type="term" value="C:cytoplasm"/>
    <property type="evidence" value="ECO:0007669"/>
    <property type="project" value="UniProtKB-SubCell"/>
</dbReference>
<evidence type="ECO:0000256" key="9">
    <source>
        <dbReference type="ARBA" id="ARBA00022801"/>
    </source>
</evidence>
<dbReference type="InterPro" id="IPR014001">
    <property type="entry name" value="Helicase_ATP-bd"/>
</dbReference>
<dbReference type="EC" id="3.6.4.13" evidence="3"/>
<evidence type="ECO:0000256" key="8">
    <source>
        <dbReference type="ARBA" id="ARBA00022782"/>
    </source>
</evidence>